<gene>
    <name evidence="1" type="ORF">H0H81_004671</name>
</gene>
<dbReference type="Proteomes" id="UP000717328">
    <property type="component" value="Unassembled WGS sequence"/>
</dbReference>
<organism evidence="1 2">
    <name type="scientific">Sphagnurus paluster</name>
    <dbReference type="NCBI Taxonomy" id="117069"/>
    <lineage>
        <taxon>Eukaryota</taxon>
        <taxon>Fungi</taxon>
        <taxon>Dikarya</taxon>
        <taxon>Basidiomycota</taxon>
        <taxon>Agaricomycotina</taxon>
        <taxon>Agaricomycetes</taxon>
        <taxon>Agaricomycetidae</taxon>
        <taxon>Agaricales</taxon>
        <taxon>Tricholomatineae</taxon>
        <taxon>Lyophyllaceae</taxon>
        <taxon>Sphagnurus</taxon>
    </lineage>
</organism>
<dbReference type="OrthoDB" id="3216537at2759"/>
<protein>
    <submittedName>
        <fullName evidence="1">Uncharacterized protein</fullName>
    </submittedName>
</protein>
<proteinExistence type="predicted"/>
<accession>A0A9P7FW77</accession>
<evidence type="ECO:0000313" key="2">
    <source>
        <dbReference type="Proteomes" id="UP000717328"/>
    </source>
</evidence>
<keyword evidence="2" id="KW-1185">Reference proteome</keyword>
<evidence type="ECO:0000313" key="1">
    <source>
        <dbReference type="EMBL" id="KAG5637413.1"/>
    </source>
</evidence>
<name>A0A9P7FW77_9AGAR</name>
<comment type="caution">
    <text evidence="1">The sequence shown here is derived from an EMBL/GenBank/DDBJ whole genome shotgun (WGS) entry which is preliminary data.</text>
</comment>
<reference evidence="1" key="2">
    <citation type="submission" date="2021-10" db="EMBL/GenBank/DDBJ databases">
        <title>Phylogenomics reveals ancestral predisposition of the termite-cultivated fungus Termitomyces towards a domesticated lifestyle.</title>
        <authorList>
            <person name="Auxier B."/>
            <person name="Grum-Grzhimaylo A."/>
            <person name="Cardenas M.E."/>
            <person name="Lodge J.D."/>
            <person name="Laessoe T."/>
            <person name="Pedersen O."/>
            <person name="Smith M.E."/>
            <person name="Kuyper T.W."/>
            <person name="Franco-Molano E.A."/>
            <person name="Baroni T.J."/>
            <person name="Aanen D.K."/>
        </authorList>
    </citation>
    <scope>NUCLEOTIDE SEQUENCE</scope>
    <source>
        <strain evidence="1">D49</strain>
    </source>
</reference>
<reference evidence="1" key="1">
    <citation type="submission" date="2021-02" db="EMBL/GenBank/DDBJ databases">
        <authorList>
            <person name="Nieuwenhuis M."/>
            <person name="Van De Peppel L.J.J."/>
        </authorList>
    </citation>
    <scope>NUCLEOTIDE SEQUENCE</scope>
    <source>
        <strain evidence="1">D49</strain>
    </source>
</reference>
<dbReference type="EMBL" id="JABCKI010005832">
    <property type="protein sequence ID" value="KAG5637413.1"/>
    <property type="molecule type" value="Genomic_DNA"/>
</dbReference>
<dbReference type="AlphaFoldDB" id="A0A9P7FW77"/>
<sequence>MLLKGTQMVAYNQDASGSLKAYVSAVEDNTIREFPGTQTCPRFPPFSSDFPRPEFMNLNPFLVILKAEIKFRRCLRQRRPPHLPADVLDIVNLTLELVKMIYWDPVIRPNTCAARIRANCPHPAPRTPSPAPSTDMICVDEEEMPHARQRCDVVRRPAAGATHEERMEYGQYLLSGRNLPFNSEDE</sequence>